<evidence type="ECO:0000313" key="5">
    <source>
        <dbReference type="Proteomes" id="UP001247805"/>
    </source>
</evidence>
<evidence type="ECO:0000256" key="1">
    <source>
        <dbReference type="ARBA" id="ARBA00022679"/>
    </source>
</evidence>
<dbReference type="EMBL" id="JAWDIO010000002">
    <property type="protein sequence ID" value="MDU0355480.1"/>
    <property type="molecule type" value="Genomic_DNA"/>
</dbReference>
<dbReference type="SUPFAM" id="SSF55729">
    <property type="entry name" value="Acyl-CoA N-acyltransferases (Nat)"/>
    <property type="match status" value="1"/>
</dbReference>
<comment type="caution">
    <text evidence="4">The sequence shown here is derived from an EMBL/GenBank/DDBJ whole genome shotgun (WGS) entry which is preliminary data.</text>
</comment>
<evidence type="ECO:0000256" key="2">
    <source>
        <dbReference type="ARBA" id="ARBA00023315"/>
    </source>
</evidence>
<dbReference type="PROSITE" id="PS51186">
    <property type="entry name" value="GNAT"/>
    <property type="match status" value="1"/>
</dbReference>
<organism evidence="4 5">
    <name type="scientific">Paraglaciecola aquimarina</name>
    <dbReference type="NCBI Taxonomy" id="1235557"/>
    <lineage>
        <taxon>Bacteria</taxon>
        <taxon>Pseudomonadati</taxon>
        <taxon>Pseudomonadota</taxon>
        <taxon>Gammaproteobacteria</taxon>
        <taxon>Alteromonadales</taxon>
        <taxon>Alteromonadaceae</taxon>
        <taxon>Paraglaciecola</taxon>
    </lineage>
</organism>
<proteinExistence type="predicted"/>
<feature type="domain" description="N-acetyltransferase" evidence="3">
    <location>
        <begin position="1"/>
        <end position="146"/>
    </location>
</feature>
<dbReference type="InterPro" id="IPR016181">
    <property type="entry name" value="Acyl_CoA_acyltransferase"/>
</dbReference>
<dbReference type="InterPro" id="IPR000182">
    <property type="entry name" value="GNAT_dom"/>
</dbReference>
<accession>A0ABU3SZN6</accession>
<dbReference type="PANTHER" id="PTHR43800:SF1">
    <property type="entry name" value="PEPTIDYL-LYSINE N-ACETYLTRANSFERASE YJAB"/>
    <property type="match status" value="1"/>
</dbReference>
<dbReference type="Pfam" id="PF13673">
    <property type="entry name" value="Acetyltransf_10"/>
    <property type="match status" value="1"/>
</dbReference>
<keyword evidence="5" id="KW-1185">Reference proteome</keyword>
<evidence type="ECO:0000259" key="3">
    <source>
        <dbReference type="PROSITE" id="PS51186"/>
    </source>
</evidence>
<dbReference type="PANTHER" id="PTHR43800">
    <property type="entry name" value="PEPTIDYL-LYSINE N-ACETYLTRANSFERASE YJAB"/>
    <property type="match status" value="1"/>
</dbReference>
<dbReference type="RefSeq" id="WP_316028091.1">
    <property type="nucleotide sequence ID" value="NZ_JAWDIO010000002.1"/>
</dbReference>
<protein>
    <submittedName>
        <fullName evidence="4">GNAT family N-acetyltransferase</fullName>
    </submittedName>
</protein>
<dbReference type="Proteomes" id="UP001247805">
    <property type="component" value="Unassembled WGS sequence"/>
</dbReference>
<keyword evidence="1" id="KW-0808">Transferase</keyword>
<dbReference type="CDD" id="cd04301">
    <property type="entry name" value="NAT_SF"/>
    <property type="match status" value="1"/>
</dbReference>
<name>A0ABU3SZN6_9ALTE</name>
<dbReference type="Gene3D" id="3.40.630.30">
    <property type="match status" value="1"/>
</dbReference>
<keyword evidence="2" id="KW-0012">Acyltransferase</keyword>
<evidence type="ECO:0000313" key="4">
    <source>
        <dbReference type="EMBL" id="MDU0355480.1"/>
    </source>
</evidence>
<sequence>MIKKLEHSARQVAEGIFTIFQTSYAIEADLIGCDDFPPLARSIKNIQDSPSLFLAAVVNNCLAGVIEIELQDKQLDVHSLTVAPRFFKQGIASELLSHVLTTFDYQQAQVETATANRPAISLYKKHGFVEFNRWTPAHGIEKLALHKQCESLY</sequence>
<gene>
    <name evidence="4" type="ORF">RS130_17635</name>
</gene>
<reference evidence="4 5" key="1">
    <citation type="submission" date="2023-10" db="EMBL/GenBank/DDBJ databases">
        <title>Glaciecola aquimarina strain GGW-M5 nov., isolated from a coastal seawater.</title>
        <authorList>
            <person name="Bayburt H."/>
            <person name="Kim J.M."/>
            <person name="Choi B.J."/>
            <person name="Jeon C.O."/>
        </authorList>
    </citation>
    <scope>NUCLEOTIDE SEQUENCE [LARGE SCALE GENOMIC DNA]</scope>
    <source>
        <strain evidence="4 5">KCTC 32108</strain>
    </source>
</reference>